<accession>A0A4Z0Z615</accession>
<keyword evidence="4" id="KW-1185">Reference proteome</keyword>
<organism evidence="3 4">
    <name type="scientific">Xylaria hypoxylon</name>
    <dbReference type="NCBI Taxonomy" id="37992"/>
    <lineage>
        <taxon>Eukaryota</taxon>
        <taxon>Fungi</taxon>
        <taxon>Dikarya</taxon>
        <taxon>Ascomycota</taxon>
        <taxon>Pezizomycotina</taxon>
        <taxon>Sordariomycetes</taxon>
        <taxon>Xylariomycetidae</taxon>
        <taxon>Xylariales</taxon>
        <taxon>Xylariaceae</taxon>
        <taxon>Xylaria</taxon>
    </lineage>
</organism>
<keyword evidence="1" id="KW-1133">Transmembrane helix</keyword>
<keyword evidence="2" id="KW-0732">Signal</keyword>
<evidence type="ECO:0000256" key="1">
    <source>
        <dbReference type="SAM" id="Phobius"/>
    </source>
</evidence>
<name>A0A4Z0Z615_9PEZI</name>
<feature type="chain" id="PRO_5021353724" evidence="2">
    <location>
        <begin position="21"/>
        <end position="187"/>
    </location>
</feature>
<evidence type="ECO:0000313" key="4">
    <source>
        <dbReference type="Proteomes" id="UP000297716"/>
    </source>
</evidence>
<dbReference type="OrthoDB" id="4751730at2759"/>
<feature type="transmembrane region" description="Helical" evidence="1">
    <location>
        <begin position="164"/>
        <end position="185"/>
    </location>
</feature>
<feature type="signal peptide" evidence="2">
    <location>
        <begin position="1"/>
        <end position="20"/>
    </location>
</feature>
<gene>
    <name evidence="3" type="ORF">E0Z10_g1843</name>
</gene>
<evidence type="ECO:0000313" key="3">
    <source>
        <dbReference type="EMBL" id="TGJ86915.1"/>
    </source>
</evidence>
<dbReference type="EMBL" id="SKBN01000020">
    <property type="protein sequence ID" value="TGJ86915.1"/>
    <property type="molecule type" value="Genomic_DNA"/>
</dbReference>
<dbReference type="Proteomes" id="UP000297716">
    <property type="component" value="Unassembled WGS sequence"/>
</dbReference>
<keyword evidence="1" id="KW-0472">Membrane</keyword>
<comment type="caution">
    <text evidence="3">The sequence shown here is derived from an EMBL/GenBank/DDBJ whole genome shotgun (WGS) entry which is preliminary data.</text>
</comment>
<protein>
    <submittedName>
        <fullName evidence="3">Uncharacterized protein</fullName>
    </submittedName>
</protein>
<evidence type="ECO:0000256" key="2">
    <source>
        <dbReference type="SAM" id="SignalP"/>
    </source>
</evidence>
<proteinExistence type="predicted"/>
<dbReference type="AlphaFoldDB" id="A0A4Z0Z615"/>
<sequence>MKAAFLTFFAIGGFIASAIANPVAVVNTVEKRQDYSELGATLEGLLANIQQQTASINSTLATVPQNPTDAETTADAAKIAPQLQAITDLITAVNSTVVKRAFVESRNYGKPDLFKTLSFIIYELLFTVKIILFKLGLGKVVFYLSPLVLALKGLVFSLDFVVGGVLIAVGGIVNELLFAVGLGLIGL</sequence>
<keyword evidence="1" id="KW-0812">Transmembrane</keyword>
<reference evidence="3 4" key="1">
    <citation type="submission" date="2019-03" db="EMBL/GenBank/DDBJ databases">
        <title>Draft genome sequence of Xylaria hypoxylon DSM 108379, a ubiquitous saprotrophic-parasitic fungi on hardwood.</title>
        <authorList>
            <person name="Buettner E."/>
            <person name="Leonhardt S."/>
            <person name="Gebauer A.M."/>
            <person name="Liers C."/>
            <person name="Hofrichter M."/>
            <person name="Kellner H."/>
        </authorList>
    </citation>
    <scope>NUCLEOTIDE SEQUENCE [LARGE SCALE GENOMIC DNA]</scope>
    <source>
        <strain evidence="3 4">DSM 108379</strain>
    </source>
</reference>